<dbReference type="SUPFAM" id="SSF55073">
    <property type="entry name" value="Nucleotide cyclase"/>
    <property type="match status" value="1"/>
</dbReference>
<dbReference type="NCBIfam" id="TIGR00254">
    <property type="entry name" value="GGDEF"/>
    <property type="match status" value="1"/>
</dbReference>
<dbReference type="InterPro" id="IPR042240">
    <property type="entry name" value="CHASE_sf"/>
</dbReference>
<dbReference type="Pfam" id="PF03924">
    <property type="entry name" value="CHASE"/>
    <property type="match status" value="1"/>
</dbReference>
<proteinExistence type="predicted"/>
<feature type="domain" description="GGDEF" evidence="6">
    <location>
        <begin position="360"/>
        <end position="494"/>
    </location>
</feature>
<dbReference type="PANTHER" id="PTHR46663:SF2">
    <property type="entry name" value="GGDEF DOMAIN-CONTAINING PROTEIN"/>
    <property type="match status" value="1"/>
</dbReference>
<keyword evidence="2 5" id="KW-0812">Transmembrane</keyword>
<name>A0ABQ6BWS3_9NEIS</name>
<dbReference type="InterPro" id="IPR052163">
    <property type="entry name" value="DGC-Regulatory_Protein"/>
</dbReference>
<dbReference type="Proteomes" id="UP001156836">
    <property type="component" value="Unassembled WGS sequence"/>
</dbReference>
<evidence type="ECO:0000256" key="5">
    <source>
        <dbReference type="SAM" id="Phobius"/>
    </source>
</evidence>
<feature type="transmembrane region" description="Helical" evidence="5">
    <location>
        <begin position="294"/>
        <end position="315"/>
    </location>
</feature>
<reference evidence="8" key="1">
    <citation type="journal article" date="2019" name="Int. J. Syst. Evol. Microbiol.">
        <title>The Global Catalogue of Microorganisms (GCM) 10K type strain sequencing project: providing services to taxonomists for standard genome sequencing and annotation.</title>
        <authorList>
            <consortium name="The Broad Institute Genomics Platform"/>
            <consortium name="The Broad Institute Genome Sequencing Center for Infectious Disease"/>
            <person name="Wu L."/>
            <person name="Ma J."/>
        </authorList>
    </citation>
    <scope>NUCLEOTIDE SEQUENCE [LARGE SCALE GENOMIC DNA]</scope>
    <source>
        <strain evidence="8">NBRC 104970</strain>
    </source>
</reference>
<sequence length="498" mass="55046">MKVLRHPSIYLAVFLAWLALALAVFAVYGSLVLSQARQDHQRLHQQIQDRLWYRFAGSETALEAFAAFQSVPRSHTFVVDRGYARQLLARYPLVHGVVMIRRVPAGDAQRFTDAMRGLGEPDFTLHGPRPGPLPRKADYYPVVFNEPARPANLGLDVEQVIGAMPTSPQQVITTLPFQLRGGHSIYLMVRPASFATTPAETRRATLPLTYVGVLVETGSLMPDMTMLPPGLSVSVRRADVADTELVRGSSAPVGALEKRWFPQLALISNVPSTSQPYVLESRWQLGWSTVDRQVLGMLAGMLALLLLALLGLVRLTHLRQLARIREAEKLAHLAAHDALTGLSNRRTLDVALDRCVEQGTPCSLIFLDLDRFKPINDNHGHDAGDFVLKAVAERLTLCVRANDTLARWGGDEFALLLPGDMNAARERELLRRLTQALMEPIRWGEQSFSVGASLGVARYPQDGDTVKQVLQAADQRMYKHKEARRANPLAPPPPLAGA</sequence>
<evidence type="ECO:0000259" key="6">
    <source>
        <dbReference type="PROSITE" id="PS50887"/>
    </source>
</evidence>
<dbReference type="PANTHER" id="PTHR46663">
    <property type="entry name" value="DIGUANYLATE CYCLASE DGCT-RELATED"/>
    <property type="match status" value="1"/>
</dbReference>
<keyword evidence="8" id="KW-1185">Reference proteome</keyword>
<dbReference type="InterPro" id="IPR043128">
    <property type="entry name" value="Rev_trsase/Diguanyl_cyclase"/>
</dbReference>
<comment type="subcellular location">
    <subcellularLocation>
        <location evidence="1">Membrane</location>
    </subcellularLocation>
</comment>
<dbReference type="PROSITE" id="PS50887">
    <property type="entry name" value="GGDEF"/>
    <property type="match status" value="1"/>
</dbReference>
<keyword evidence="3 5" id="KW-1133">Transmembrane helix</keyword>
<dbReference type="InterPro" id="IPR029787">
    <property type="entry name" value="Nucleotide_cyclase"/>
</dbReference>
<evidence type="ECO:0000313" key="7">
    <source>
        <dbReference type="EMBL" id="GLS06178.1"/>
    </source>
</evidence>
<dbReference type="Gene3D" id="3.30.70.270">
    <property type="match status" value="1"/>
</dbReference>
<gene>
    <name evidence="7" type="ORF">GCM10007860_33480</name>
</gene>
<dbReference type="SMART" id="SM00267">
    <property type="entry name" value="GGDEF"/>
    <property type="match status" value="1"/>
</dbReference>
<dbReference type="InterPro" id="IPR006189">
    <property type="entry name" value="CHASE_dom"/>
</dbReference>
<keyword evidence="4 5" id="KW-0472">Membrane</keyword>
<dbReference type="RefSeq" id="WP_018748985.1">
    <property type="nucleotide sequence ID" value="NZ_BSOZ01000101.1"/>
</dbReference>
<dbReference type="EMBL" id="BSOZ01000101">
    <property type="protein sequence ID" value="GLS06178.1"/>
    <property type="molecule type" value="Genomic_DNA"/>
</dbReference>
<protein>
    <recommendedName>
        <fullName evidence="6">GGDEF domain-containing protein</fullName>
    </recommendedName>
</protein>
<evidence type="ECO:0000256" key="1">
    <source>
        <dbReference type="ARBA" id="ARBA00004370"/>
    </source>
</evidence>
<evidence type="ECO:0000256" key="4">
    <source>
        <dbReference type="ARBA" id="ARBA00023136"/>
    </source>
</evidence>
<evidence type="ECO:0000313" key="8">
    <source>
        <dbReference type="Proteomes" id="UP001156836"/>
    </source>
</evidence>
<accession>A0ABQ6BWS3</accession>
<organism evidence="7 8">
    <name type="scientific">Chitiniphilus shinanonensis</name>
    <dbReference type="NCBI Taxonomy" id="553088"/>
    <lineage>
        <taxon>Bacteria</taxon>
        <taxon>Pseudomonadati</taxon>
        <taxon>Pseudomonadota</taxon>
        <taxon>Betaproteobacteria</taxon>
        <taxon>Neisseriales</taxon>
        <taxon>Chitinibacteraceae</taxon>
        <taxon>Chitiniphilus</taxon>
    </lineage>
</organism>
<dbReference type="InterPro" id="IPR000160">
    <property type="entry name" value="GGDEF_dom"/>
</dbReference>
<dbReference type="Pfam" id="PF00990">
    <property type="entry name" value="GGDEF"/>
    <property type="match status" value="1"/>
</dbReference>
<dbReference type="CDD" id="cd01949">
    <property type="entry name" value="GGDEF"/>
    <property type="match status" value="1"/>
</dbReference>
<comment type="caution">
    <text evidence="7">The sequence shown here is derived from an EMBL/GenBank/DDBJ whole genome shotgun (WGS) entry which is preliminary data.</text>
</comment>
<evidence type="ECO:0000256" key="2">
    <source>
        <dbReference type="ARBA" id="ARBA00022692"/>
    </source>
</evidence>
<evidence type="ECO:0000256" key="3">
    <source>
        <dbReference type="ARBA" id="ARBA00022989"/>
    </source>
</evidence>
<dbReference type="Gene3D" id="3.30.450.350">
    <property type="entry name" value="CHASE domain"/>
    <property type="match status" value="1"/>
</dbReference>